<gene>
    <name evidence="4" type="ORF">GIB67_027992</name>
</gene>
<organism evidence="4 5">
    <name type="scientific">Kingdonia uniflora</name>
    <dbReference type="NCBI Taxonomy" id="39325"/>
    <lineage>
        <taxon>Eukaryota</taxon>
        <taxon>Viridiplantae</taxon>
        <taxon>Streptophyta</taxon>
        <taxon>Embryophyta</taxon>
        <taxon>Tracheophyta</taxon>
        <taxon>Spermatophyta</taxon>
        <taxon>Magnoliopsida</taxon>
        <taxon>Ranunculales</taxon>
        <taxon>Circaeasteraceae</taxon>
        <taxon>Kingdonia</taxon>
    </lineage>
</organism>
<dbReference type="CDD" id="cd16649">
    <property type="entry name" value="mRING-HC-C3HC5_CGRF1-like"/>
    <property type="match status" value="1"/>
</dbReference>
<dbReference type="InterPro" id="IPR013083">
    <property type="entry name" value="Znf_RING/FYVE/PHD"/>
</dbReference>
<keyword evidence="1" id="KW-0479">Metal-binding</keyword>
<evidence type="ECO:0008006" key="6">
    <source>
        <dbReference type="Google" id="ProtNLM"/>
    </source>
</evidence>
<accession>A0A7J7L772</accession>
<dbReference type="PANTHER" id="PTHR42647">
    <property type="entry name" value="SBP (S-RIBONUCLEASE BINDING PROTEIN) FAMILY PROTEIN"/>
    <property type="match status" value="1"/>
</dbReference>
<sequence length="289" mass="32467">MAVQAQYPLLLNRDGEDMKNIPSSNYNMFMQPGRFLDQSVMFFNNGGGANPRKRGRDNNNVVNLAQLHNQQSDVVSTGLRLAFKDQEKHHLHHQQQQQQQQSLSFMTEDISDQIKQQSNEIEQILQAQKHYRAIICAAEEFAAQRLREKEIELEKNINYNVELEKRVMQLRVEAQAWQAKARAQESTAVSLQTQLQQAIMSRGCSQDKREVGTGEGNAEDAESAYIDPERVVELPAPPPTCKACGVRAMSVVLLPCRHLCLCTICDAAGVDACPCCFSLKSASVQVYLT</sequence>
<keyword evidence="3" id="KW-0862">Zinc</keyword>
<evidence type="ECO:0000256" key="3">
    <source>
        <dbReference type="ARBA" id="ARBA00022833"/>
    </source>
</evidence>
<dbReference type="GO" id="GO:0008270">
    <property type="term" value="F:zinc ion binding"/>
    <property type="evidence" value="ECO:0007669"/>
    <property type="project" value="UniProtKB-KW"/>
</dbReference>
<dbReference type="GO" id="GO:0004842">
    <property type="term" value="F:ubiquitin-protein transferase activity"/>
    <property type="evidence" value="ECO:0007669"/>
    <property type="project" value="TreeGrafter"/>
</dbReference>
<dbReference type="FunFam" id="3.30.40.10:FF:000239">
    <property type="entry name" value="probable BOI-related E3 ubiquitin-protein ligase 2"/>
    <property type="match status" value="1"/>
</dbReference>
<dbReference type="AlphaFoldDB" id="A0A7J7L772"/>
<name>A0A7J7L772_9MAGN</name>
<keyword evidence="2" id="KW-0863">Zinc-finger</keyword>
<evidence type="ECO:0000313" key="5">
    <source>
        <dbReference type="Proteomes" id="UP000541444"/>
    </source>
</evidence>
<dbReference type="Gene3D" id="3.30.40.10">
    <property type="entry name" value="Zinc/RING finger domain, C3HC4 (zinc finger)"/>
    <property type="match status" value="1"/>
</dbReference>
<proteinExistence type="predicted"/>
<comment type="caution">
    <text evidence="4">The sequence shown here is derived from an EMBL/GenBank/DDBJ whole genome shotgun (WGS) entry which is preliminary data.</text>
</comment>
<dbReference type="PANTHER" id="PTHR42647:SF5">
    <property type="entry name" value="SBP (S-RIBONUCLEASE BINDING PROTEIN) FAMILY PROTEIN"/>
    <property type="match status" value="1"/>
</dbReference>
<reference evidence="4 5" key="1">
    <citation type="journal article" date="2020" name="IScience">
        <title>Genome Sequencing of the Endangered Kingdonia uniflora (Circaeasteraceae, Ranunculales) Reveals Potential Mechanisms of Evolutionary Specialization.</title>
        <authorList>
            <person name="Sun Y."/>
            <person name="Deng T."/>
            <person name="Zhang A."/>
            <person name="Moore M.J."/>
            <person name="Landis J.B."/>
            <person name="Lin N."/>
            <person name="Zhang H."/>
            <person name="Zhang X."/>
            <person name="Huang J."/>
            <person name="Zhang X."/>
            <person name="Sun H."/>
            <person name="Wang H."/>
        </authorList>
    </citation>
    <scope>NUCLEOTIDE SEQUENCE [LARGE SCALE GENOMIC DNA]</scope>
    <source>
        <strain evidence="4">TB1705</strain>
        <tissue evidence="4">Leaf</tissue>
    </source>
</reference>
<evidence type="ECO:0000256" key="2">
    <source>
        <dbReference type="ARBA" id="ARBA00022771"/>
    </source>
</evidence>
<protein>
    <recommendedName>
        <fullName evidence="6">RING-type domain-containing protein</fullName>
    </recommendedName>
</protein>
<keyword evidence="5" id="KW-1185">Reference proteome</keyword>
<evidence type="ECO:0000256" key="1">
    <source>
        <dbReference type="ARBA" id="ARBA00022723"/>
    </source>
</evidence>
<evidence type="ECO:0000313" key="4">
    <source>
        <dbReference type="EMBL" id="KAF6138420.1"/>
    </source>
</evidence>
<dbReference type="Proteomes" id="UP000541444">
    <property type="component" value="Unassembled WGS sequence"/>
</dbReference>
<dbReference type="EMBL" id="JACGCM010002579">
    <property type="protein sequence ID" value="KAF6138420.1"/>
    <property type="molecule type" value="Genomic_DNA"/>
</dbReference>
<dbReference type="OrthoDB" id="1711136at2759"/>